<keyword evidence="3" id="KW-1185">Reference proteome</keyword>
<feature type="compositionally biased region" description="Basic and acidic residues" evidence="1">
    <location>
        <begin position="50"/>
        <end position="67"/>
    </location>
</feature>
<gene>
    <name evidence="2" type="ORF">OKIOD_LOCUS2467</name>
</gene>
<evidence type="ECO:0000256" key="1">
    <source>
        <dbReference type="SAM" id="MobiDB-lite"/>
    </source>
</evidence>
<sequence length="89" mass="10108">MTNVELVCEILDQFGFESDPVASLEKNIQQTEEEINKLNDQISEFTNEAKELAEKSSELSEKTRESENSQLVELESSHKALLIHVRDGN</sequence>
<reference evidence="2 3" key="1">
    <citation type="submission" date="2021-04" db="EMBL/GenBank/DDBJ databases">
        <authorList>
            <person name="Bliznina A."/>
        </authorList>
    </citation>
    <scope>NUCLEOTIDE SEQUENCE [LARGE SCALE GENOMIC DNA]</scope>
</reference>
<organism evidence="2 3">
    <name type="scientific">Oikopleura dioica</name>
    <name type="common">Tunicate</name>
    <dbReference type="NCBI Taxonomy" id="34765"/>
    <lineage>
        <taxon>Eukaryota</taxon>
        <taxon>Metazoa</taxon>
        <taxon>Chordata</taxon>
        <taxon>Tunicata</taxon>
        <taxon>Appendicularia</taxon>
        <taxon>Copelata</taxon>
        <taxon>Oikopleuridae</taxon>
        <taxon>Oikopleura</taxon>
    </lineage>
</organism>
<dbReference type="EMBL" id="OU015568">
    <property type="protein sequence ID" value="CAG5085499.1"/>
    <property type="molecule type" value="Genomic_DNA"/>
</dbReference>
<evidence type="ECO:0000313" key="2">
    <source>
        <dbReference type="EMBL" id="CAG5085499.1"/>
    </source>
</evidence>
<name>A0ABN7RT21_OIKDI</name>
<feature type="region of interest" description="Disordered" evidence="1">
    <location>
        <begin position="50"/>
        <end position="71"/>
    </location>
</feature>
<dbReference type="Proteomes" id="UP001158576">
    <property type="component" value="Chromosome PAR"/>
</dbReference>
<evidence type="ECO:0000313" key="3">
    <source>
        <dbReference type="Proteomes" id="UP001158576"/>
    </source>
</evidence>
<proteinExistence type="predicted"/>
<protein>
    <submittedName>
        <fullName evidence="2">Oidioi.mRNA.OKI2018_I69.PAR.g10909.t3.cds</fullName>
    </submittedName>
</protein>
<accession>A0ABN7RT21</accession>